<evidence type="ECO:0008006" key="6">
    <source>
        <dbReference type="Google" id="ProtNLM"/>
    </source>
</evidence>
<dbReference type="Gene3D" id="2.40.170.20">
    <property type="entry name" value="TonB-dependent receptor, beta-barrel domain"/>
    <property type="match status" value="1"/>
</dbReference>
<dbReference type="SUPFAM" id="SSF56935">
    <property type="entry name" value="Porins"/>
    <property type="match status" value="1"/>
</dbReference>
<keyword evidence="2" id="KW-0472">Membrane</keyword>
<dbReference type="STRING" id="313596.RB2501_07890"/>
<proteinExistence type="predicted"/>
<keyword evidence="3" id="KW-0998">Cell outer membrane</keyword>
<dbReference type="eggNOG" id="COG1629">
    <property type="taxonomic scope" value="Bacteria"/>
</dbReference>
<evidence type="ECO:0000313" key="5">
    <source>
        <dbReference type="Proteomes" id="UP000009049"/>
    </source>
</evidence>
<dbReference type="KEGG" id="rbi:RB2501_07890"/>
<reference evidence="4 5" key="1">
    <citation type="journal article" date="2009" name="J. Bacteriol.">
        <title>Complete genome sequence of Robiginitalea biformata HTCC2501.</title>
        <authorList>
            <person name="Oh H.M."/>
            <person name="Giovannoni S.J."/>
            <person name="Lee K."/>
            <person name="Ferriera S."/>
            <person name="Johnson J."/>
            <person name="Cho J.C."/>
        </authorList>
    </citation>
    <scope>NUCLEOTIDE SEQUENCE [LARGE SCALE GENOMIC DNA]</scope>
    <source>
        <strain evidence="5">ATCC BAA-864 / HTCC2501 / KCTC 12146</strain>
    </source>
</reference>
<comment type="subcellular location">
    <subcellularLocation>
        <location evidence="1">Cell outer membrane</location>
    </subcellularLocation>
</comment>
<dbReference type="SUPFAM" id="SSF49464">
    <property type="entry name" value="Carboxypeptidase regulatory domain-like"/>
    <property type="match status" value="1"/>
</dbReference>
<accession>A4CIP8</accession>
<dbReference type="InterPro" id="IPR036942">
    <property type="entry name" value="Beta-barrel_TonB_sf"/>
</dbReference>
<dbReference type="AlphaFoldDB" id="A4CIP8"/>
<dbReference type="HOGENOM" id="CLU_316392_0_0_10"/>
<evidence type="ECO:0000256" key="2">
    <source>
        <dbReference type="ARBA" id="ARBA00023136"/>
    </source>
</evidence>
<dbReference type="Proteomes" id="UP000009049">
    <property type="component" value="Chromosome"/>
</dbReference>
<name>A4CIP8_ROBBH</name>
<dbReference type="InterPro" id="IPR008969">
    <property type="entry name" value="CarboxyPept-like_regulatory"/>
</dbReference>
<evidence type="ECO:0000256" key="1">
    <source>
        <dbReference type="ARBA" id="ARBA00004442"/>
    </source>
</evidence>
<dbReference type="GO" id="GO:0009279">
    <property type="term" value="C:cell outer membrane"/>
    <property type="evidence" value="ECO:0007669"/>
    <property type="project" value="UniProtKB-SubCell"/>
</dbReference>
<organism evidence="4 5">
    <name type="scientific">Robiginitalea biformata (strain ATCC BAA-864 / DSM 15991 / KCTC 12146 / HTCC2501)</name>
    <dbReference type="NCBI Taxonomy" id="313596"/>
    <lineage>
        <taxon>Bacteria</taxon>
        <taxon>Pseudomonadati</taxon>
        <taxon>Bacteroidota</taxon>
        <taxon>Flavobacteriia</taxon>
        <taxon>Flavobacteriales</taxon>
        <taxon>Flavobacteriaceae</taxon>
        <taxon>Robiginitalea</taxon>
    </lineage>
</organism>
<evidence type="ECO:0000313" key="4">
    <source>
        <dbReference type="EMBL" id="EAR16806.1"/>
    </source>
</evidence>
<sequence length="902" mass="100803">MCAQEYLVRGQVRDDRSREALPDVRVEVVEPSGTSGSVRAVWSGTDGRFTLKTVRDSLIISLVCAGYVAREITVSVRDQGITDLGILYMRPEITWDDEAEVVLLSREQLDAPADAALSSPLLHARQDVFLNRASFDFSAGFFRLRGMDNREVSLRFNGVPLNAVYDGRPAWSSLGGLTDIARNRVSSAGRNYNPAGFGRTLGLTDIRAYPPHLRKGMRLTASSSNRSYRYRLMATYVSHPGKAGLSYMVSAGWRYGASGYVRGTPYHSHAVYACMNWTPNAQHAFRLGGVYANTRRGLSTALTPEVAGLMGTRYNPGWGLSGGVIRNARQRLESEPLIFFNHEFRARGTRWETAIGYQVQNQTRTRLSYFDAANPDPVYYRNLPSFYYNSPIGANYSNSNLARKAFVSNPQINWDAVYAANRNPEHQGRARYAVTGDFRQGGRLYIGSRGTFRISRNLRAGAGLEYSDANLDFGRRLVDLLGAEYHVDSDPFSGTGNDLLGPEQKTEGMTAGYSYSLRARSIRGFAQFHAAVGRWEAWGGIQGGTTRYHREGLYQNGRYPQSSLGRGDNLDFKSLSVRAGAGYRFSGRHGMHGVFGLSHRPPFLSEAYVDPRENNRPFPSEATGKILGGALTYWMRYPRIKGRVTAYYSRFSDQRSARSYYAETAHGSAFFREITTGLAALHRGVETGLEYQLGPAVTATFASALGTFTYSGRPRLRMYYFPDPREPTNLPGAGVWDAGNARLDGLQISGGPTVAGSLGVRYRDPGYWWLDVRANYLGRQYESLALLRYVPDFRRDPEGVAAPLSEDDPVIQRIWEQRPLPGYYLLNISLGKSWLFEGHYIGAFVGVNNAFDTRHLTGGYQQGRLATYADYLEDRQSGHPSFGSRYWYGYGRTYYLNVTWSF</sequence>
<gene>
    <name evidence="4" type="ordered locus">RB2501_07890</name>
</gene>
<evidence type="ECO:0000256" key="3">
    <source>
        <dbReference type="ARBA" id="ARBA00023237"/>
    </source>
</evidence>
<protein>
    <recommendedName>
        <fullName evidence="6">TonB-dependent receptor</fullName>
    </recommendedName>
</protein>
<dbReference type="EMBL" id="CP001712">
    <property type="protein sequence ID" value="EAR16806.1"/>
    <property type="molecule type" value="Genomic_DNA"/>
</dbReference>
<keyword evidence="5" id="KW-1185">Reference proteome</keyword>